<evidence type="ECO:0000313" key="3">
    <source>
        <dbReference type="Proteomes" id="UP001165136"/>
    </source>
</evidence>
<dbReference type="Proteomes" id="UP001165136">
    <property type="component" value="Unassembled WGS sequence"/>
</dbReference>
<name>A0A9W6R761_9PSEU</name>
<comment type="caution">
    <text evidence="2">The sequence shown here is derived from an EMBL/GenBank/DDBJ whole genome shotgun (WGS) entry which is preliminary data.</text>
</comment>
<keyword evidence="1" id="KW-0812">Transmembrane</keyword>
<keyword evidence="3" id="KW-1185">Reference proteome</keyword>
<keyword evidence="1" id="KW-1133">Transmembrane helix</keyword>
<accession>A0A9W6R761</accession>
<dbReference type="EMBL" id="BSTI01000013">
    <property type="protein sequence ID" value="GLY68787.1"/>
    <property type="molecule type" value="Genomic_DNA"/>
</dbReference>
<keyword evidence="1" id="KW-0472">Membrane</keyword>
<evidence type="ECO:0000313" key="2">
    <source>
        <dbReference type="EMBL" id="GLY68787.1"/>
    </source>
</evidence>
<feature type="transmembrane region" description="Helical" evidence="1">
    <location>
        <begin position="59"/>
        <end position="84"/>
    </location>
</feature>
<dbReference type="AlphaFoldDB" id="A0A9W6R761"/>
<reference evidence="2" key="1">
    <citation type="submission" date="2023-03" db="EMBL/GenBank/DDBJ databases">
        <title>Amycolatopsis taiwanensis NBRC 103393.</title>
        <authorList>
            <person name="Ichikawa N."/>
            <person name="Sato H."/>
            <person name="Tonouchi N."/>
        </authorList>
    </citation>
    <scope>NUCLEOTIDE SEQUENCE</scope>
    <source>
        <strain evidence="2">NBRC 103393</strain>
    </source>
</reference>
<proteinExistence type="predicted"/>
<evidence type="ECO:0000256" key="1">
    <source>
        <dbReference type="SAM" id="Phobius"/>
    </source>
</evidence>
<sequence length="245" mass="27228">MAKSPKPAVPSRRRLARTTTFVVLVLVLIVAVTEPLRSKIGHLFSQAWLWVDQPRTPEWWGAAGQWAGALGTFGAVVVALWIAMRDGRRAQQDRERLTEQEHRSHVARLAAWFGEPIELRDDGQLMATVDVSNTSDEPFYEVVVFPVFIQGAAPHTGEELARGSDGYPPCVVIAALLPGRWIVETPGLDSVPSGSFGIEIACRDRFGTNWIRRATGELVEMPTNPVDHYKLSRPLKYAHPTRAKD</sequence>
<protein>
    <submittedName>
        <fullName evidence="2">Uncharacterized protein</fullName>
    </submittedName>
</protein>
<organism evidence="2 3">
    <name type="scientific">Amycolatopsis taiwanensis</name>
    <dbReference type="NCBI Taxonomy" id="342230"/>
    <lineage>
        <taxon>Bacteria</taxon>
        <taxon>Bacillati</taxon>
        <taxon>Actinomycetota</taxon>
        <taxon>Actinomycetes</taxon>
        <taxon>Pseudonocardiales</taxon>
        <taxon>Pseudonocardiaceae</taxon>
        <taxon>Amycolatopsis</taxon>
    </lineage>
</organism>
<gene>
    <name evidence="2" type="ORF">Atai01_54060</name>
</gene>